<dbReference type="AlphaFoldDB" id="A0A0R2FT90"/>
<dbReference type="PATRIC" id="fig|1618.3.peg.1770"/>
<dbReference type="STRING" id="1618.IV36_GL001741"/>
<dbReference type="Proteomes" id="UP000051727">
    <property type="component" value="Unassembled WGS sequence"/>
</dbReference>
<accession>A0A0R2FT90</accession>
<organism evidence="1 2">
    <name type="scientific">Liquorilactobacillus mali</name>
    <dbReference type="NCBI Taxonomy" id="1618"/>
    <lineage>
        <taxon>Bacteria</taxon>
        <taxon>Bacillati</taxon>
        <taxon>Bacillota</taxon>
        <taxon>Bacilli</taxon>
        <taxon>Lactobacillales</taxon>
        <taxon>Lactobacillaceae</taxon>
        <taxon>Liquorilactobacillus</taxon>
    </lineage>
</organism>
<evidence type="ECO:0000313" key="1">
    <source>
        <dbReference type="EMBL" id="KRN31618.1"/>
    </source>
</evidence>
<sequence length="63" mass="7352">MENLENRNVTWGGKYRPTEINNWNDFEEDTVITIKDSKLTYGRVENLAYPTLKFTDDNVILVG</sequence>
<protein>
    <submittedName>
        <fullName evidence="1">Uncharacterized protein</fullName>
    </submittedName>
</protein>
<evidence type="ECO:0000313" key="2">
    <source>
        <dbReference type="Proteomes" id="UP000051727"/>
    </source>
</evidence>
<name>A0A0R2FT90_9LACO</name>
<dbReference type="EMBL" id="JQAR01000004">
    <property type="protein sequence ID" value="KRN31618.1"/>
    <property type="molecule type" value="Genomic_DNA"/>
</dbReference>
<comment type="caution">
    <text evidence="1">The sequence shown here is derived from an EMBL/GenBank/DDBJ whole genome shotgun (WGS) entry which is preliminary data.</text>
</comment>
<proteinExistence type="predicted"/>
<reference evidence="1 2" key="1">
    <citation type="journal article" date="2015" name="Genome Announc.">
        <title>Expanding the biotechnology potential of lactobacilli through comparative genomics of 213 strains and associated genera.</title>
        <authorList>
            <person name="Sun Z."/>
            <person name="Harris H.M."/>
            <person name="McCann A."/>
            <person name="Guo C."/>
            <person name="Argimon S."/>
            <person name="Zhang W."/>
            <person name="Yang X."/>
            <person name="Jeffery I.B."/>
            <person name="Cooney J.C."/>
            <person name="Kagawa T.F."/>
            <person name="Liu W."/>
            <person name="Song Y."/>
            <person name="Salvetti E."/>
            <person name="Wrobel A."/>
            <person name="Rasinkangas P."/>
            <person name="Parkhill J."/>
            <person name="Rea M.C."/>
            <person name="O'Sullivan O."/>
            <person name="Ritari J."/>
            <person name="Douillard F.P."/>
            <person name="Paul Ross R."/>
            <person name="Yang R."/>
            <person name="Briner A.E."/>
            <person name="Felis G.E."/>
            <person name="de Vos W.M."/>
            <person name="Barrangou R."/>
            <person name="Klaenhammer T.R."/>
            <person name="Caufield P.W."/>
            <person name="Cui Y."/>
            <person name="Zhang H."/>
            <person name="O'Toole P.W."/>
        </authorList>
    </citation>
    <scope>NUCLEOTIDE SEQUENCE [LARGE SCALE GENOMIC DNA]</scope>
    <source>
        <strain evidence="1 2">ATCC 27304</strain>
    </source>
</reference>
<gene>
    <name evidence="1" type="ORF">IV36_GL001741</name>
</gene>